<evidence type="ECO:0000256" key="1">
    <source>
        <dbReference type="SAM" id="MobiDB-lite"/>
    </source>
</evidence>
<dbReference type="PANTHER" id="PTHR16469:SF27">
    <property type="entry name" value="UBIQUITIN-ASSOCIATED AND SH3 DOMAIN-CONTAINING BA-RELATED"/>
    <property type="match status" value="1"/>
</dbReference>
<dbReference type="InterPro" id="IPR029033">
    <property type="entry name" value="His_PPase_superfam"/>
</dbReference>
<evidence type="ECO:0000313" key="3">
    <source>
        <dbReference type="Proteomes" id="UP001489004"/>
    </source>
</evidence>
<name>A0AAW1R4M1_9CHLO</name>
<dbReference type="PANTHER" id="PTHR16469">
    <property type="entry name" value="UBIQUITIN-ASSOCIATED AND SH3 DOMAIN-CONTAINING BA-RELATED"/>
    <property type="match status" value="1"/>
</dbReference>
<feature type="region of interest" description="Disordered" evidence="1">
    <location>
        <begin position="15"/>
        <end position="34"/>
    </location>
</feature>
<dbReference type="InterPro" id="IPR051710">
    <property type="entry name" value="Phosphatase_SH3-domain"/>
</dbReference>
<dbReference type="Pfam" id="PF00300">
    <property type="entry name" value="His_Phos_1"/>
    <property type="match status" value="2"/>
</dbReference>
<comment type="caution">
    <text evidence="2">The sequence shown here is derived from an EMBL/GenBank/DDBJ whole genome shotgun (WGS) entry which is preliminary data.</text>
</comment>
<reference evidence="2 3" key="1">
    <citation type="journal article" date="2024" name="Nat. Commun.">
        <title>Phylogenomics reveals the evolutionary origins of lichenization in chlorophyte algae.</title>
        <authorList>
            <person name="Puginier C."/>
            <person name="Libourel C."/>
            <person name="Otte J."/>
            <person name="Skaloud P."/>
            <person name="Haon M."/>
            <person name="Grisel S."/>
            <person name="Petersen M."/>
            <person name="Berrin J.G."/>
            <person name="Delaux P.M."/>
            <person name="Dal Grande F."/>
            <person name="Keller J."/>
        </authorList>
    </citation>
    <scope>NUCLEOTIDE SEQUENCE [LARGE SCALE GENOMIC DNA]</scope>
    <source>
        <strain evidence="2 3">SAG 2043</strain>
    </source>
</reference>
<organism evidence="2 3">
    <name type="scientific">[Myrmecia] bisecta</name>
    <dbReference type="NCBI Taxonomy" id="41462"/>
    <lineage>
        <taxon>Eukaryota</taxon>
        <taxon>Viridiplantae</taxon>
        <taxon>Chlorophyta</taxon>
        <taxon>core chlorophytes</taxon>
        <taxon>Trebouxiophyceae</taxon>
        <taxon>Trebouxiales</taxon>
        <taxon>Trebouxiaceae</taxon>
        <taxon>Myrmecia</taxon>
    </lineage>
</organism>
<keyword evidence="3" id="KW-1185">Reference proteome</keyword>
<dbReference type="InterPro" id="IPR013078">
    <property type="entry name" value="His_Pase_superF_clade-1"/>
</dbReference>
<proteinExistence type="predicted"/>
<dbReference type="Gene3D" id="3.40.50.1240">
    <property type="entry name" value="Phosphoglycerate mutase-like"/>
    <property type="match status" value="1"/>
</dbReference>
<evidence type="ECO:0000313" key="2">
    <source>
        <dbReference type="EMBL" id="KAK9828706.1"/>
    </source>
</evidence>
<dbReference type="AlphaFoldDB" id="A0AAW1R4M1"/>
<evidence type="ECO:0008006" key="4">
    <source>
        <dbReference type="Google" id="ProtNLM"/>
    </source>
</evidence>
<accession>A0AAW1R4M1</accession>
<dbReference type="CDD" id="cd07067">
    <property type="entry name" value="HP_PGM_like"/>
    <property type="match status" value="1"/>
</dbReference>
<dbReference type="SUPFAM" id="SSF53254">
    <property type="entry name" value="Phosphoglycerate mutase-like"/>
    <property type="match status" value="1"/>
</dbReference>
<gene>
    <name evidence="2" type="ORF">WJX72_001631</name>
</gene>
<protein>
    <recommendedName>
        <fullName evidence="4">Phosphoglycerate mutase</fullName>
    </recommendedName>
</protein>
<dbReference type="SMART" id="SM00855">
    <property type="entry name" value="PGAM"/>
    <property type="match status" value="1"/>
</dbReference>
<dbReference type="EMBL" id="JALJOR010000001">
    <property type="protein sequence ID" value="KAK9828706.1"/>
    <property type="molecule type" value="Genomic_DNA"/>
</dbReference>
<dbReference type="Proteomes" id="UP001489004">
    <property type="component" value="Unassembled WGS sequence"/>
</dbReference>
<sequence>MQLLATLRHGLRQDEVDPGWSDTAGRPWDPPLSEQGWQQARDVADKLRDFGIGWVVVSPFLRCLQTARAIVEELRTPVKWEVNCALGEVMSQRYLSGLGRALPSGRVADWFWQGKSLQEGVSEELGTCDFDMAQSGFVEPPESIEQTHTRYARALQEVADRHASDNVLIVSHGEAVRRSVTFVLPWAQVYEVQHCGYTGLQREQDADGDWDEWHLLDQSKVSGVAWTEHTTVCANPTYGFILPQTS</sequence>